<evidence type="ECO:0000313" key="1">
    <source>
        <dbReference type="EMBL" id="KAJ8012947.1"/>
    </source>
</evidence>
<organism evidence="1 2">
    <name type="scientific">Dallia pectoralis</name>
    <name type="common">Alaska blackfish</name>
    <dbReference type="NCBI Taxonomy" id="75939"/>
    <lineage>
        <taxon>Eukaryota</taxon>
        <taxon>Metazoa</taxon>
        <taxon>Chordata</taxon>
        <taxon>Craniata</taxon>
        <taxon>Vertebrata</taxon>
        <taxon>Euteleostomi</taxon>
        <taxon>Actinopterygii</taxon>
        <taxon>Neopterygii</taxon>
        <taxon>Teleostei</taxon>
        <taxon>Protacanthopterygii</taxon>
        <taxon>Esociformes</taxon>
        <taxon>Umbridae</taxon>
        <taxon>Dallia</taxon>
    </lineage>
</organism>
<reference evidence="1" key="1">
    <citation type="submission" date="2021-05" db="EMBL/GenBank/DDBJ databases">
        <authorList>
            <person name="Pan Q."/>
            <person name="Jouanno E."/>
            <person name="Zahm M."/>
            <person name="Klopp C."/>
            <person name="Cabau C."/>
            <person name="Louis A."/>
            <person name="Berthelot C."/>
            <person name="Parey E."/>
            <person name="Roest Crollius H."/>
            <person name="Montfort J."/>
            <person name="Robinson-Rechavi M."/>
            <person name="Bouchez O."/>
            <person name="Lampietro C."/>
            <person name="Lopez Roques C."/>
            <person name="Donnadieu C."/>
            <person name="Postlethwait J."/>
            <person name="Bobe J."/>
            <person name="Dillon D."/>
            <person name="Chandos A."/>
            <person name="von Hippel F."/>
            <person name="Guiguen Y."/>
        </authorList>
    </citation>
    <scope>NUCLEOTIDE SEQUENCE</scope>
    <source>
        <strain evidence="1">YG-Jan2019</strain>
    </source>
</reference>
<gene>
    <name evidence="1" type="ORF">DPEC_G00048180</name>
</gene>
<keyword evidence="2" id="KW-1185">Reference proteome</keyword>
<name>A0ACC2HAJ4_DALPE</name>
<evidence type="ECO:0000313" key="2">
    <source>
        <dbReference type="Proteomes" id="UP001157502"/>
    </source>
</evidence>
<dbReference type="Proteomes" id="UP001157502">
    <property type="component" value="Chromosome 4"/>
</dbReference>
<sequence length="455" mass="50287">MLPFGRGSEDQRRVLGVGGMKAVPYAQEKEHKMGQAGSSLDHAVLRLVPDMFADIWPTPVVLTTRRVSCQSPAPQSPGGRRQDRRTGGFQNRPKFLKVFVNPASHKKEAYEIYKDEVAPLFQLADIKTDVTISERKGHVLSVLRESNLDEYDGVVVVGGDGSVAEVVHGLLLRAQMDAGRDTDSIFTPVRTPLPLGVIPAGSTDIVACSVHGIRHPATGAMHIIMGNHQNVDVCSFSSFGRLLRFGFSAMFGFGGQTLALAERNRWMPPGQRREFAVIKTLANLKPEDCELSYLPAKTETLDPVKNEPTENENVIGESWSTTQGLFLNISIMAIPCLCSMAPRGLAPNTSSVSFSIQRNRIYFSFSFVETHTVQAVKLRPRTQSSWSDDVLEDNRENESKNPPIISSEETYPWNVDGDLLEAPLELLIRVHPHLLTLYGVEVEEAEEPHIKCSCI</sequence>
<protein>
    <submittedName>
        <fullName evidence="1">Uncharacterized protein</fullName>
    </submittedName>
</protein>
<accession>A0ACC2HAJ4</accession>
<comment type="caution">
    <text evidence="1">The sequence shown here is derived from an EMBL/GenBank/DDBJ whole genome shotgun (WGS) entry which is preliminary data.</text>
</comment>
<proteinExistence type="predicted"/>
<dbReference type="EMBL" id="CM055731">
    <property type="protein sequence ID" value="KAJ8012947.1"/>
    <property type="molecule type" value="Genomic_DNA"/>
</dbReference>